<feature type="non-terminal residue" evidence="2">
    <location>
        <position position="85"/>
    </location>
</feature>
<keyword evidence="3" id="KW-1185">Reference proteome</keyword>
<proteinExistence type="predicted"/>
<dbReference type="EMBL" id="RAWB01000807">
    <property type="protein sequence ID" value="RKH39200.1"/>
    <property type="molecule type" value="Genomic_DNA"/>
</dbReference>
<sequence>MGRPGGAMSSRAMKVGAAGLVVGFVMGVWAVAMMRNGETAAYALAGEPMPVATMAPPMMDGALQEAPPQMAKRKSMKSFGAEGLG</sequence>
<name>A0A3A8N6U2_9BACT</name>
<protein>
    <submittedName>
        <fullName evidence="2">Uncharacterized protein</fullName>
    </submittedName>
</protein>
<accession>A0A3A8N6U2</accession>
<evidence type="ECO:0000313" key="3">
    <source>
        <dbReference type="Proteomes" id="UP000272888"/>
    </source>
</evidence>
<feature type="region of interest" description="Disordered" evidence="1">
    <location>
        <begin position="56"/>
        <end position="85"/>
    </location>
</feature>
<dbReference type="Proteomes" id="UP000272888">
    <property type="component" value="Unassembled WGS sequence"/>
</dbReference>
<reference evidence="3" key="1">
    <citation type="submission" date="2018-09" db="EMBL/GenBank/DDBJ databases">
        <authorList>
            <person name="Livingstone P.G."/>
            <person name="Whitworth D.E."/>
        </authorList>
    </citation>
    <scope>NUCLEOTIDE SEQUENCE [LARGE SCALE GENOMIC DNA]</scope>
    <source>
        <strain evidence="3">CA051B</strain>
    </source>
</reference>
<evidence type="ECO:0000256" key="1">
    <source>
        <dbReference type="SAM" id="MobiDB-lite"/>
    </source>
</evidence>
<evidence type="ECO:0000313" key="2">
    <source>
        <dbReference type="EMBL" id="RKH39200.1"/>
    </source>
</evidence>
<dbReference type="AlphaFoldDB" id="A0A3A8N6U2"/>
<comment type="caution">
    <text evidence="2">The sequence shown here is derived from an EMBL/GenBank/DDBJ whole genome shotgun (WGS) entry which is preliminary data.</text>
</comment>
<gene>
    <name evidence="2" type="ORF">D7V93_40510</name>
</gene>
<organism evidence="2 3">
    <name type="scientific">Corallococcus llansteffanensis</name>
    <dbReference type="NCBI Taxonomy" id="2316731"/>
    <lineage>
        <taxon>Bacteria</taxon>
        <taxon>Pseudomonadati</taxon>
        <taxon>Myxococcota</taxon>
        <taxon>Myxococcia</taxon>
        <taxon>Myxococcales</taxon>
        <taxon>Cystobacterineae</taxon>
        <taxon>Myxococcaceae</taxon>
        <taxon>Corallococcus</taxon>
    </lineage>
</organism>